<dbReference type="EMBL" id="JAMWYS010000009">
    <property type="protein sequence ID" value="MCO4291904.1"/>
    <property type="molecule type" value="Genomic_DNA"/>
</dbReference>
<reference evidence="1" key="1">
    <citation type="submission" date="2022-06" db="EMBL/GenBank/DDBJ databases">
        <title>Solitalea sp. MAHUQ-68 isolated from rhizospheric soil.</title>
        <authorList>
            <person name="Huq M.A."/>
        </authorList>
    </citation>
    <scope>NUCLEOTIDE SEQUENCE</scope>
    <source>
        <strain evidence="1">MAHUQ-68</strain>
    </source>
</reference>
<comment type="caution">
    <text evidence="1">The sequence shown here is derived from an EMBL/GenBank/DDBJ whole genome shotgun (WGS) entry which is preliminary data.</text>
</comment>
<proteinExistence type="predicted"/>
<accession>A0A9X2F0J8</accession>
<sequence>MESPQPGASFVSGRRGLAMESGAEWCLLELAKDFRLDFLFQQDNLMFKIYIFAAVQFAQL</sequence>
<name>A0A9X2F0J8_9SPHI</name>
<dbReference type="RefSeq" id="WP_252586140.1">
    <property type="nucleotide sequence ID" value="NZ_JAMWYS010000009.1"/>
</dbReference>
<organism evidence="1 2">
    <name type="scientific">Solitalea agri</name>
    <dbReference type="NCBI Taxonomy" id="2953739"/>
    <lineage>
        <taxon>Bacteria</taxon>
        <taxon>Pseudomonadati</taxon>
        <taxon>Bacteroidota</taxon>
        <taxon>Sphingobacteriia</taxon>
        <taxon>Sphingobacteriales</taxon>
        <taxon>Sphingobacteriaceae</taxon>
        <taxon>Solitalea</taxon>
    </lineage>
</organism>
<dbReference type="Proteomes" id="UP001155182">
    <property type="component" value="Unassembled WGS sequence"/>
</dbReference>
<evidence type="ECO:0000313" key="1">
    <source>
        <dbReference type="EMBL" id="MCO4291904.1"/>
    </source>
</evidence>
<evidence type="ECO:0000313" key="2">
    <source>
        <dbReference type="Proteomes" id="UP001155182"/>
    </source>
</evidence>
<dbReference type="AlphaFoldDB" id="A0A9X2F0J8"/>
<protein>
    <submittedName>
        <fullName evidence="1">Uncharacterized protein</fullName>
    </submittedName>
</protein>
<gene>
    <name evidence="1" type="ORF">NF867_03400</name>
</gene>
<keyword evidence="2" id="KW-1185">Reference proteome</keyword>